<proteinExistence type="predicted"/>
<evidence type="ECO:0000256" key="1">
    <source>
        <dbReference type="ARBA" id="ARBA00023286"/>
    </source>
</evidence>
<evidence type="ECO:0000313" key="3">
    <source>
        <dbReference type="EMBL" id="CAE7567117.1"/>
    </source>
</evidence>
<dbReference type="Gene3D" id="2.60.120.10">
    <property type="entry name" value="Jelly Rolls"/>
    <property type="match status" value="2"/>
</dbReference>
<comment type="caution">
    <text evidence="3">The sequence shown here is derived from an EMBL/GenBank/DDBJ whole genome shotgun (WGS) entry which is preliminary data.</text>
</comment>
<dbReference type="OrthoDB" id="429874at2759"/>
<organism evidence="3 4">
    <name type="scientific">Symbiodinium pilosum</name>
    <name type="common">Dinoflagellate</name>
    <dbReference type="NCBI Taxonomy" id="2952"/>
    <lineage>
        <taxon>Eukaryota</taxon>
        <taxon>Sar</taxon>
        <taxon>Alveolata</taxon>
        <taxon>Dinophyceae</taxon>
        <taxon>Suessiales</taxon>
        <taxon>Symbiodiniaceae</taxon>
        <taxon>Symbiodinium</taxon>
    </lineage>
</organism>
<dbReference type="CDD" id="cd00038">
    <property type="entry name" value="CAP_ED"/>
    <property type="match status" value="1"/>
</dbReference>
<keyword evidence="1" id="KW-1071">Ligand-gated ion channel</keyword>
<dbReference type="PANTHER" id="PTHR45638">
    <property type="entry name" value="CYCLIC NUCLEOTIDE-GATED CATION CHANNEL SUBUNIT A"/>
    <property type="match status" value="1"/>
</dbReference>
<evidence type="ECO:0000313" key="4">
    <source>
        <dbReference type="Proteomes" id="UP000649617"/>
    </source>
</evidence>
<feature type="domain" description="Cyclic nucleotide-binding" evidence="2">
    <location>
        <begin position="171"/>
        <end position="218"/>
    </location>
</feature>
<dbReference type="InterPro" id="IPR014710">
    <property type="entry name" value="RmlC-like_jellyroll"/>
</dbReference>
<name>A0A812UI64_SYMPI</name>
<keyword evidence="1" id="KW-0407">Ion channel</keyword>
<evidence type="ECO:0000259" key="2">
    <source>
        <dbReference type="PROSITE" id="PS50042"/>
    </source>
</evidence>
<protein>
    <recommendedName>
        <fullName evidence="2">Cyclic nucleotide-binding domain-containing protein</fullName>
    </recommendedName>
</protein>
<keyword evidence="4" id="KW-1185">Reference proteome</keyword>
<dbReference type="Proteomes" id="UP000649617">
    <property type="component" value="Unassembled WGS sequence"/>
</dbReference>
<dbReference type="InterPro" id="IPR050866">
    <property type="entry name" value="CNG_cation_channel"/>
</dbReference>
<keyword evidence="1" id="KW-0813">Transport</keyword>
<dbReference type="GO" id="GO:0005221">
    <property type="term" value="F:intracellularly cyclic nucleotide-activated monoatomic cation channel activity"/>
    <property type="evidence" value="ECO:0007669"/>
    <property type="project" value="InterPro"/>
</dbReference>
<feature type="non-terminal residue" evidence="3">
    <location>
        <position position="222"/>
    </location>
</feature>
<dbReference type="SUPFAM" id="SSF51206">
    <property type="entry name" value="cAMP-binding domain-like"/>
    <property type="match status" value="2"/>
</dbReference>
<feature type="domain" description="Cyclic nucleotide-binding" evidence="2">
    <location>
        <begin position="37"/>
        <end position="135"/>
    </location>
</feature>
<gene>
    <name evidence="3" type="ORF">SPIL2461_LOCUS15243</name>
</gene>
<dbReference type="AlphaFoldDB" id="A0A812UI64"/>
<dbReference type="Pfam" id="PF00027">
    <property type="entry name" value="cNMP_binding"/>
    <property type="match status" value="1"/>
</dbReference>
<reference evidence="3" key="1">
    <citation type="submission" date="2021-02" db="EMBL/GenBank/DDBJ databases">
        <authorList>
            <person name="Dougan E. K."/>
            <person name="Rhodes N."/>
            <person name="Thang M."/>
            <person name="Chan C."/>
        </authorList>
    </citation>
    <scope>NUCLEOTIDE SEQUENCE</scope>
</reference>
<sequence>HPVARSKWRDLLKMRNIWKQDGAADRQIEMLKDSAFINDEMPPEFAKAVHQSMEVRLFFPDEVVQHKDQPADVLYLVCEGQIERLSEGKKSIIDVGGIWGEAGLLSDKDGPSDTLTAKTPCGVLALHRKNMIDVFDHFPEAKAQFEAISRRSREGVFEAGGQSWNIYRMSCFKDCSSRFLYLLDLHLERHIFFSDETVVVENTEGEDMYILYSGTMEVKACC</sequence>
<dbReference type="GO" id="GO:0044877">
    <property type="term" value="F:protein-containing complex binding"/>
    <property type="evidence" value="ECO:0007669"/>
    <property type="project" value="TreeGrafter"/>
</dbReference>
<dbReference type="InterPro" id="IPR000595">
    <property type="entry name" value="cNMP-bd_dom"/>
</dbReference>
<dbReference type="InterPro" id="IPR018490">
    <property type="entry name" value="cNMP-bd_dom_sf"/>
</dbReference>
<dbReference type="PROSITE" id="PS50042">
    <property type="entry name" value="CNMP_BINDING_3"/>
    <property type="match status" value="2"/>
</dbReference>
<dbReference type="PANTHER" id="PTHR45638:SF11">
    <property type="entry name" value="CYCLIC NUCLEOTIDE-GATED CATION CHANNEL SUBUNIT A"/>
    <property type="match status" value="1"/>
</dbReference>
<keyword evidence="1" id="KW-0406">Ion transport</keyword>
<dbReference type="EMBL" id="CAJNIZ010036703">
    <property type="protein sequence ID" value="CAE7567117.1"/>
    <property type="molecule type" value="Genomic_DNA"/>
</dbReference>
<accession>A0A812UI64</accession>